<dbReference type="PANTHER" id="PTHR43689:SF8">
    <property type="entry name" value="ALPHA_BETA-HYDROLASES SUPERFAMILY PROTEIN"/>
    <property type="match status" value="1"/>
</dbReference>
<dbReference type="InterPro" id="IPR000073">
    <property type="entry name" value="AB_hydrolase_1"/>
</dbReference>
<keyword evidence="2" id="KW-0378">Hydrolase</keyword>
<proteinExistence type="predicted"/>
<name>A0A4Q7J8I5_9PSEU</name>
<dbReference type="InterPro" id="IPR000639">
    <property type="entry name" value="Epox_hydrolase-like"/>
</dbReference>
<dbReference type="Pfam" id="PF00561">
    <property type="entry name" value="Abhydrolase_1"/>
    <property type="match status" value="1"/>
</dbReference>
<keyword evidence="3" id="KW-1185">Reference proteome</keyword>
<evidence type="ECO:0000313" key="3">
    <source>
        <dbReference type="Proteomes" id="UP000292003"/>
    </source>
</evidence>
<dbReference type="PRINTS" id="PR00111">
    <property type="entry name" value="ABHYDROLASE"/>
</dbReference>
<dbReference type="SUPFAM" id="SSF53474">
    <property type="entry name" value="alpha/beta-Hydrolases"/>
    <property type="match status" value="1"/>
</dbReference>
<dbReference type="AlphaFoldDB" id="A0A4Q7J8I5"/>
<dbReference type="EMBL" id="SFCC01000005">
    <property type="protein sequence ID" value="RZQ64011.1"/>
    <property type="molecule type" value="Genomic_DNA"/>
</dbReference>
<organism evidence="2 3">
    <name type="scientific">Amycolatopsis suaedae</name>
    <dbReference type="NCBI Taxonomy" id="2510978"/>
    <lineage>
        <taxon>Bacteria</taxon>
        <taxon>Bacillati</taxon>
        <taxon>Actinomycetota</taxon>
        <taxon>Actinomycetes</taxon>
        <taxon>Pseudonocardiales</taxon>
        <taxon>Pseudonocardiaceae</taxon>
        <taxon>Amycolatopsis</taxon>
    </lineage>
</organism>
<dbReference type="Proteomes" id="UP000292003">
    <property type="component" value="Unassembled WGS sequence"/>
</dbReference>
<dbReference type="PANTHER" id="PTHR43689">
    <property type="entry name" value="HYDROLASE"/>
    <property type="match status" value="1"/>
</dbReference>
<dbReference type="GO" id="GO:0016787">
    <property type="term" value="F:hydrolase activity"/>
    <property type="evidence" value="ECO:0007669"/>
    <property type="project" value="UniProtKB-KW"/>
</dbReference>
<gene>
    <name evidence="2" type="ORF">EWH70_12075</name>
</gene>
<evidence type="ECO:0000259" key="1">
    <source>
        <dbReference type="Pfam" id="PF00561"/>
    </source>
</evidence>
<feature type="domain" description="AB hydrolase-1" evidence="1">
    <location>
        <begin position="15"/>
        <end position="247"/>
    </location>
</feature>
<dbReference type="OrthoDB" id="334507at2"/>
<accession>A0A4Q7J8I5</accession>
<comment type="caution">
    <text evidence="2">The sequence shown here is derived from an EMBL/GenBank/DDBJ whole genome shotgun (WGS) entry which is preliminary data.</text>
</comment>
<reference evidence="2 3" key="1">
    <citation type="submission" date="2019-02" db="EMBL/GenBank/DDBJ databases">
        <title>Draft genome sequence of Amycolatopsis sp. 8-3EHSu isolated from roots of Suaeda maritima.</title>
        <authorList>
            <person name="Duangmal K."/>
            <person name="Chantavorakit T."/>
        </authorList>
    </citation>
    <scope>NUCLEOTIDE SEQUENCE [LARGE SCALE GENOMIC DNA]</scope>
    <source>
        <strain evidence="2 3">8-3EHSu</strain>
    </source>
</reference>
<dbReference type="PRINTS" id="PR00412">
    <property type="entry name" value="EPOXHYDRLASE"/>
</dbReference>
<sequence>MSGGEVVTGTLGSGPPVVLTHGTPSWSYLWRDVAPELARTHTVYLWDQLGYGDSRIRPGLSPSFKLHGETLAELIAHWGLERPALVGHDSGGAAVMLAHLHHGVAVDRIALVDAAVLSPFVTPVSRHLRRYREAYSTMPVHVFTELIAAHLRSAVSGPADLIEPYLDRYRGEEGRESWIDHVVHFDEADVAPAESKLDSVDVPALVLWGEQDRWLPVETGRRLAASIPGATFEAIAGAGHFLPEDAPGEVAARLREFLA</sequence>
<dbReference type="Gene3D" id="3.40.50.1820">
    <property type="entry name" value="alpha/beta hydrolase"/>
    <property type="match status" value="1"/>
</dbReference>
<evidence type="ECO:0000313" key="2">
    <source>
        <dbReference type="EMBL" id="RZQ64011.1"/>
    </source>
</evidence>
<protein>
    <submittedName>
        <fullName evidence="2">Alpha/beta hydrolase</fullName>
    </submittedName>
</protein>
<dbReference type="InterPro" id="IPR029058">
    <property type="entry name" value="AB_hydrolase_fold"/>
</dbReference>